<dbReference type="EMBL" id="JBBPBN010000008">
    <property type="protein sequence ID" value="KAK9033075.1"/>
    <property type="molecule type" value="Genomic_DNA"/>
</dbReference>
<organism evidence="2 3">
    <name type="scientific">Hibiscus sabdariffa</name>
    <name type="common">roselle</name>
    <dbReference type="NCBI Taxonomy" id="183260"/>
    <lineage>
        <taxon>Eukaryota</taxon>
        <taxon>Viridiplantae</taxon>
        <taxon>Streptophyta</taxon>
        <taxon>Embryophyta</taxon>
        <taxon>Tracheophyta</taxon>
        <taxon>Spermatophyta</taxon>
        <taxon>Magnoliopsida</taxon>
        <taxon>eudicotyledons</taxon>
        <taxon>Gunneridae</taxon>
        <taxon>Pentapetalae</taxon>
        <taxon>rosids</taxon>
        <taxon>malvids</taxon>
        <taxon>Malvales</taxon>
        <taxon>Malvaceae</taxon>
        <taxon>Malvoideae</taxon>
        <taxon>Hibiscus</taxon>
    </lineage>
</organism>
<gene>
    <name evidence="2" type="ORF">V6N11_018113</name>
</gene>
<name>A0ABR2T6F5_9ROSI</name>
<dbReference type="Proteomes" id="UP001396334">
    <property type="component" value="Unassembled WGS sequence"/>
</dbReference>
<feature type="transmembrane region" description="Helical" evidence="1">
    <location>
        <begin position="20"/>
        <end position="40"/>
    </location>
</feature>
<comment type="caution">
    <text evidence="2">The sequence shown here is derived from an EMBL/GenBank/DDBJ whole genome shotgun (WGS) entry which is preliminary data.</text>
</comment>
<evidence type="ECO:0000256" key="1">
    <source>
        <dbReference type="SAM" id="Phobius"/>
    </source>
</evidence>
<keyword evidence="3" id="KW-1185">Reference proteome</keyword>
<evidence type="ECO:0000313" key="2">
    <source>
        <dbReference type="EMBL" id="KAK9033075.1"/>
    </source>
</evidence>
<keyword evidence="1" id="KW-0472">Membrane</keyword>
<evidence type="ECO:0000313" key="3">
    <source>
        <dbReference type="Proteomes" id="UP001396334"/>
    </source>
</evidence>
<protein>
    <submittedName>
        <fullName evidence="2">Uncharacterized protein</fullName>
    </submittedName>
</protein>
<accession>A0ABR2T6F5</accession>
<proteinExistence type="predicted"/>
<keyword evidence="1" id="KW-1133">Transmembrane helix</keyword>
<reference evidence="2 3" key="1">
    <citation type="journal article" date="2024" name="G3 (Bethesda)">
        <title>Genome assembly of Hibiscus sabdariffa L. provides insights into metabolisms of medicinal natural products.</title>
        <authorList>
            <person name="Kim T."/>
        </authorList>
    </citation>
    <scope>NUCLEOTIDE SEQUENCE [LARGE SCALE GENOMIC DNA]</scope>
    <source>
        <strain evidence="2">TK-2024</strain>
        <tissue evidence="2">Old leaves</tissue>
    </source>
</reference>
<keyword evidence="1" id="KW-0812">Transmembrane</keyword>
<sequence length="216" mass="23858">MKGGSGGGEIPPAKRRWRGLAIAVLFLVFLSMLVPLGVLLGLHNGFHSALLACLFISKGTRFLMPPSHVFSFTPSRFVLFEGNMALQNPSPSTSNVHGKARTKAAVDESGGLSLVSVPDHLIYPWPTGARFLCMDSEQVTKDARAKSVTLDCNNVDKKLRQIFDLNEDEANFHMKQSAFLYLLAVRTMPKSPLWNILIPNCNIMLYSPIISLHHQL</sequence>